<keyword evidence="2" id="KW-1185">Reference proteome</keyword>
<sequence>MRELEARAEGGRVGRALASPGLRREVHGGLQAVEHWNRANTVLHHGKDSALTGPDKEHADT</sequence>
<gene>
    <name evidence="1" type="ORF">Scinn_69030</name>
</gene>
<dbReference type="Proteomes" id="UP000660554">
    <property type="component" value="Unassembled WGS sequence"/>
</dbReference>
<name>A0ABQ3NXE2_STRVG</name>
<evidence type="ECO:0000313" key="1">
    <source>
        <dbReference type="EMBL" id="GHI17440.1"/>
    </source>
</evidence>
<organism evidence="1 2">
    <name type="scientific">Streptomyces virginiae</name>
    <name type="common">Streptomyces cinnamonensis</name>
    <dbReference type="NCBI Taxonomy" id="1961"/>
    <lineage>
        <taxon>Bacteria</taxon>
        <taxon>Bacillati</taxon>
        <taxon>Actinomycetota</taxon>
        <taxon>Actinomycetes</taxon>
        <taxon>Kitasatosporales</taxon>
        <taxon>Streptomycetaceae</taxon>
        <taxon>Streptomyces</taxon>
    </lineage>
</organism>
<reference evidence="2" key="1">
    <citation type="submission" date="2020-09" db="EMBL/GenBank/DDBJ databases">
        <title>Whole genome shotgun sequence of Streptomyces cinnamonensis NBRC 15873.</title>
        <authorList>
            <person name="Komaki H."/>
            <person name="Tamura T."/>
        </authorList>
    </citation>
    <scope>NUCLEOTIDE SEQUENCE [LARGE SCALE GENOMIC DNA]</scope>
    <source>
        <strain evidence="2">NBRC 15873</strain>
    </source>
</reference>
<evidence type="ECO:0000313" key="2">
    <source>
        <dbReference type="Proteomes" id="UP000660554"/>
    </source>
</evidence>
<proteinExistence type="predicted"/>
<evidence type="ECO:0008006" key="3">
    <source>
        <dbReference type="Google" id="ProtNLM"/>
    </source>
</evidence>
<comment type="caution">
    <text evidence="1">The sequence shown here is derived from an EMBL/GenBank/DDBJ whole genome shotgun (WGS) entry which is preliminary data.</text>
</comment>
<dbReference type="EMBL" id="BNDV01000017">
    <property type="protein sequence ID" value="GHI17440.1"/>
    <property type="molecule type" value="Genomic_DNA"/>
</dbReference>
<protein>
    <recommendedName>
        <fullName evidence="3">Tn3 transposase DDE domain-containing protein</fullName>
    </recommendedName>
</protein>
<accession>A0ABQ3NXE2</accession>